<dbReference type="Proteomes" id="UP000199555">
    <property type="component" value="Unassembled WGS sequence"/>
</dbReference>
<dbReference type="EMBL" id="FNGE01000010">
    <property type="protein sequence ID" value="SDL40114.1"/>
    <property type="molecule type" value="Genomic_DNA"/>
</dbReference>
<sequence length="83" mass="8564">MADHVLLARNDAFQAEAYPAGNLVARVDLARTLLNDSDQSLIASDGFTGSTAATDDSGAAVVAAFQAVMNNVLPQATAWVVTV</sequence>
<dbReference type="STRING" id="525640.SAMN04487971_11022"/>
<evidence type="ECO:0000313" key="1">
    <source>
        <dbReference type="EMBL" id="SDL40114.1"/>
    </source>
</evidence>
<organism evidence="1 2">
    <name type="scientific">Paracoccus chinensis</name>
    <dbReference type="NCBI Taxonomy" id="525640"/>
    <lineage>
        <taxon>Bacteria</taxon>
        <taxon>Pseudomonadati</taxon>
        <taxon>Pseudomonadota</taxon>
        <taxon>Alphaproteobacteria</taxon>
        <taxon>Rhodobacterales</taxon>
        <taxon>Paracoccaceae</taxon>
        <taxon>Paracoccus</taxon>
    </lineage>
</organism>
<name>A0A1G9JSH0_9RHOB</name>
<proteinExistence type="predicted"/>
<dbReference type="AlphaFoldDB" id="A0A1G9JSH0"/>
<protein>
    <submittedName>
        <fullName evidence="1">Uncharacterized protein</fullName>
    </submittedName>
</protein>
<accession>A0A1G9JSH0</accession>
<dbReference type="Gene3D" id="3.40.50.10610">
    <property type="entry name" value="ABC-type transport auxiliary lipoprotein component"/>
    <property type="match status" value="1"/>
</dbReference>
<keyword evidence="2" id="KW-1185">Reference proteome</keyword>
<reference evidence="2" key="1">
    <citation type="submission" date="2016-10" db="EMBL/GenBank/DDBJ databases">
        <authorList>
            <person name="Varghese N."/>
            <person name="Submissions S."/>
        </authorList>
    </citation>
    <scope>NUCLEOTIDE SEQUENCE [LARGE SCALE GENOMIC DNA]</scope>
    <source>
        <strain evidence="2">CGMCC 1.7655</strain>
    </source>
</reference>
<dbReference type="OrthoDB" id="9808689at2"/>
<dbReference type="SUPFAM" id="SSF159594">
    <property type="entry name" value="XCC0632-like"/>
    <property type="match status" value="1"/>
</dbReference>
<gene>
    <name evidence="1" type="ORF">SAMN04487971_11022</name>
</gene>
<dbReference type="RefSeq" id="WP_090756170.1">
    <property type="nucleotide sequence ID" value="NZ_FNGE01000010.1"/>
</dbReference>
<evidence type="ECO:0000313" key="2">
    <source>
        <dbReference type="Proteomes" id="UP000199555"/>
    </source>
</evidence>